<protein>
    <submittedName>
        <fullName evidence="2">Uncharacterized protein</fullName>
    </submittedName>
</protein>
<organism evidence="2 3">
    <name type="scientific">Strigamia maritima</name>
    <name type="common">European centipede</name>
    <name type="synonym">Geophilus maritimus</name>
    <dbReference type="NCBI Taxonomy" id="126957"/>
    <lineage>
        <taxon>Eukaryota</taxon>
        <taxon>Metazoa</taxon>
        <taxon>Ecdysozoa</taxon>
        <taxon>Arthropoda</taxon>
        <taxon>Myriapoda</taxon>
        <taxon>Chilopoda</taxon>
        <taxon>Pleurostigmophora</taxon>
        <taxon>Geophilomorpha</taxon>
        <taxon>Linotaeniidae</taxon>
        <taxon>Strigamia</taxon>
    </lineage>
</organism>
<keyword evidence="1" id="KW-0472">Membrane</keyword>
<name>T1J0F8_STRMM</name>
<reference evidence="3" key="1">
    <citation type="submission" date="2011-05" db="EMBL/GenBank/DDBJ databases">
        <authorList>
            <person name="Richards S.R."/>
            <person name="Qu J."/>
            <person name="Jiang H."/>
            <person name="Jhangiani S.N."/>
            <person name="Agravi P."/>
            <person name="Goodspeed R."/>
            <person name="Gross S."/>
            <person name="Mandapat C."/>
            <person name="Jackson L."/>
            <person name="Mathew T."/>
            <person name="Pu L."/>
            <person name="Thornton R."/>
            <person name="Saada N."/>
            <person name="Wilczek-Boney K.B."/>
            <person name="Lee S."/>
            <person name="Kovar C."/>
            <person name="Wu Y."/>
            <person name="Scherer S.E."/>
            <person name="Worley K.C."/>
            <person name="Muzny D.M."/>
            <person name="Gibbs R."/>
        </authorList>
    </citation>
    <scope>NUCLEOTIDE SEQUENCE</scope>
    <source>
        <strain evidence="3">Brora</strain>
    </source>
</reference>
<dbReference type="eggNOG" id="ENOG502SBXX">
    <property type="taxonomic scope" value="Eukaryota"/>
</dbReference>
<evidence type="ECO:0000313" key="3">
    <source>
        <dbReference type="Proteomes" id="UP000014500"/>
    </source>
</evidence>
<evidence type="ECO:0000313" key="2">
    <source>
        <dbReference type="EnsemblMetazoa" id="SMAR007003-PA"/>
    </source>
</evidence>
<accession>T1J0F8</accession>
<reference evidence="2" key="2">
    <citation type="submission" date="2015-02" db="UniProtKB">
        <authorList>
            <consortium name="EnsemblMetazoa"/>
        </authorList>
    </citation>
    <scope>IDENTIFICATION</scope>
</reference>
<feature type="transmembrane region" description="Helical" evidence="1">
    <location>
        <begin position="125"/>
        <end position="150"/>
    </location>
</feature>
<dbReference type="HOGENOM" id="CLU_1327852_0_0_1"/>
<dbReference type="EMBL" id="JH431734">
    <property type="status" value="NOT_ANNOTATED_CDS"/>
    <property type="molecule type" value="Genomic_DNA"/>
</dbReference>
<proteinExistence type="predicted"/>
<keyword evidence="1" id="KW-0812">Transmembrane</keyword>
<keyword evidence="3" id="KW-1185">Reference proteome</keyword>
<dbReference type="Proteomes" id="UP000014500">
    <property type="component" value="Unassembled WGS sequence"/>
</dbReference>
<sequence length="207" mass="22923">MTDVTGIPVAVSSVSSAGRIKMAATVKWVSLTVQLGILVFLINNAGHVMSHHFCLIFQRVKYVISDRISRRIMKILVYMSSDRLIFPEYICPRPNDPSDYSECCSHVSPECCPPERHFYQIDNTLATAIAVIVSLTCLAATVAIIVCCFWSKCPLYNACRVQYSTQGEIIYGKENGSNNIMPSDTPSRKNNFSCPKLSLNSSKASLV</sequence>
<dbReference type="EnsemblMetazoa" id="SMAR007003-RA">
    <property type="protein sequence ID" value="SMAR007003-PA"/>
    <property type="gene ID" value="SMAR007003"/>
</dbReference>
<evidence type="ECO:0000256" key="1">
    <source>
        <dbReference type="SAM" id="Phobius"/>
    </source>
</evidence>
<keyword evidence="1" id="KW-1133">Transmembrane helix</keyword>
<dbReference type="AlphaFoldDB" id="T1J0F8"/>